<dbReference type="Gene3D" id="3.30.70.20">
    <property type="match status" value="1"/>
</dbReference>
<feature type="domain" description="Divergent 4Fe-4S mono-cluster" evidence="1">
    <location>
        <begin position="10"/>
        <end position="70"/>
    </location>
</feature>
<dbReference type="Pfam" id="PF06902">
    <property type="entry name" value="Fer4_19"/>
    <property type="match status" value="1"/>
</dbReference>
<name>A0ABV8QMR3_9BACT</name>
<dbReference type="InterPro" id="IPR010693">
    <property type="entry name" value="Divergent_4Fe-4S_mono-cluster"/>
</dbReference>
<reference evidence="3" key="1">
    <citation type="journal article" date="2019" name="Int. J. Syst. Evol. Microbiol.">
        <title>The Global Catalogue of Microorganisms (GCM) 10K type strain sequencing project: providing services to taxonomists for standard genome sequencing and annotation.</title>
        <authorList>
            <consortium name="The Broad Institute Genomics Platform"/>
            <consortium name="The Broad Institute Genome Sequencing Center for Infectious Disease"/>
            <person name="Wu L."/>
            <person name="Ma J."/>
        </authorList>
    </citation>
    <scope>NUCLEOTIDE SEQUENCE [LARGE SCALE GENOMIC DNA]</scope>
    <source>
        <strain evidence="3">CECT 8289</strain>
    </source>
</reference>
<protein>
    <submittedName>
        <fullName evidence="2">(4Fe-4S)-binding protein</fullName>
    </submittedName>
</protein>
<comment type="caution">
    <text evidence="2">The sequence shown here is derived from an EMBL/GenBank/DDBJ whole genome shotgun (WGS) entry which is preliminary data.</text>
</comment>
<proteinExistence type="predicted"/>
<evidence type="ECO:0000313" key="2">
    <source>
        <dbReference type="EMBL" id="MFC4261605.1"/>
    </source>
</evidence>
<dbReference type="Proteomes" id="UP001595907">
    <property type="component" value="Unassembled WGS sequence"/>
</dbReference>
<gene>
    <name evidence="2" type="ORF">ACFOWM_01825</name>
</gene>
<accession>A0ABV8QMR3</accession>
<organism evidence="2 3">
    <name type="scientific">Ferruginibacter yonginensis</name>
    <dbReference type="NCBI Taxonomy" id="1310416"/>
    <lineage>
        <taxon>Bacteria</taxon>
        <taxon>Pseudomonadati</taxon>
        <taxon>Bacteroidota</taxon>
        <taxon>Chitinophagia</taxon>
        <taxon>Chitinophagales</taxon>
        <taxon>Chitinophagaceae</taxon>
        <taxon>Ferruginibacter</taxon>
    </lineage>
</organism>
<dbReference type="RefSeq" id="WP_379706258.1">
    <property type="nucleotide sequence ID" value="NZ_JBHSCZ010000001.1"/>
</dbReference>
<keyword evidence="3" id="KW-1185">Reference proteome</keyword>
<sequence length="75" mass="8261">MDINNIKKEYSNGEVTIVWQSGLCQHAANCVKNNPAVFKPKDKPWIHPEASTTAAIIDAVKTCPSGALTFYLNEK</sequence>
<evidence type="ECO:0000259" key="1">
    <source>
        <dbReference type="Pfam" id="PF06902"/>
    </source>
</evidence>
<dbReference type="EMBL" id="JBHSCZ010000001">
    <property type="protein sequence ID" value="MFC4261605.1"/>
    <property type="molecule type" value="Genomic_DNA"/>
</dbReference>
<evidence type="ECO:0000313" key="3">
    <source>
        <dbReference type="Proteomes" id="UP001595907"/>
    </source>
</evidence>